<dbReference type="InterPro" id="IPR022813">
    <property type="entry name" value="SecD/SecF_arch_bac"/>
</dbReference>
<gene>
    <name evidence="11" type="ORF">DD902_14910</name>
</gene>
<evidence type="ECO:0000256" key="3">
    <source>
        <dbReference type="ARBA" id="ARBA00022475"/>
    </source>
</evidence>
<organism evidence="11 12">
    <name type="scientific">Staphylococcus pseudintermedius</name>
    <dbReference type="NCBI Taxonomy" id="283734"/>
    <lineage>
        <taxon>Bacteria</taxon>
        <taxon>Bacillati</taxon>
        <taxon>Bacillota</taxon>
        <taxon>Bacilli</taxon>
        <taxon>Bacillales</taxon>
        <taxon>Staphylococcaceae</taxon>
        <taxon>Staphylococcus</taxon>
        <taxon>Staphylococcus intermedius group</taxon>
    </lineage>
</organism>
<evidence type="ECO:0000259" key="10">
    <source>
        <dbReference type="Pfam" id="PF02355"/>
    </source>
</evidence>
<dbReference type="AlphaFoldDB" id="A0A317YLJ3"/>
<evidence type="ECO:0000256" key="2">
    <source>
        <dbReference type="ARBA" id="ARBA00022448"/>
    </source>
</evidence>
<comment type="subcellular location">
    <subcellularLocation>
        <location evidence="1">Cell membrane</location>
        <topology evidence="1">Multi-pass membrane protein</topology>
    </subcellularLocation>
</comment>
<feature type="transmembrane region" description="Helical" evidence="9">
    <location>
        <begin position="15"/>
        <end position="33"/>
    </location>
</feature>
<dbReference type="Proteomes" id="UP000246800">
    <property type="component" value="Unassembled WGS sequence"/>
</dbReference>
<evidence type="ECO:0000313" key="12">
    <source>
        <dbReference type="Proteomes" id="UP000246800"/>
    </source>
</evidence>
<evidence type="ECO:0000313" key="11">
    <source>
        <dbReference type="EMBL" id="PWZ68500.1"/>
    </source>
</evidence>
<dbReference type="InterPro" id="IPR048634">
    <property type="entry name" value="SecD_SecF_C"/>
</dbReference>
<keyword evidence="7" id="KW-0811">Translocation</keyword>
<keyword evidence="2" id="KW-0813">Transport</keyword>
<protein>
    <submittedName>
        <fullName evidence="11">Protein translocase subunit SecF</fullName>
    </submittedName>
</protein>
<dbReference type="SUPFAM" id="SSF82866">
    <property type="entry name" value="Multidrug efflux transporter AcrB transmembrane domain"/>
    <property type="match status" value="1"/>
</dbReference>
<dbReference type="GO" id="GO:0015031">
    <property type="term" value="P:protein transport"/>
    <property type="evidence" value="ECO:0007669"/>
    <property type="project" value="UniProtKB-KW"/>
</dbReference>
<evidence type="ECO:0000256" key="6">
    <source>
        <dbReference type="ARBA" id="ARBA00022989"/>
    </source>
</evidence>
<keyword evidence="4 9" id="KW-0812">Transmembrane</keyword>
<dbReference type="EMBL" id="QEIT01000536">
    <property type="protein sequence ID" value="PWZ68500.1"/>
    <property type="molecule type" value="Genomic_DNA"/>
</dbReference>
<feature type="transmembrane region" description="Helical" evidence="9">
    <location>
        <begin position="64"/>
        <end position="88"/>
    </location>
</feature>
<feature type="non-terminal residue" evidence="11">
    <location>
        <position position="1"/>
    </location>
</feature>
<evidence type="ECO:0000256" key="7">
    <source>
        <dbReference type="ARBA" id="ARBA00023010"/>
    </source>
</evidence>
<dbReference type="PANTHER" id="PTHR30081:SF1">
    <property type="entry name" value="PROTEIN TRANSLOCASE SUBUNIT SECD"/>
    <property type="match status" value="1"/>
</dbReference>
<accession>A0A317YLJ3</accession>
<feature type="transmembrane region" description="Helical" evidence="9">
    <location>
        <begin position="38"/>
        <end position="58"/>
    </location>
</feature>
<feature type="transmembrane region" description="Helical" evidence="9">
    <location>
        <begin position="109"/>
        <end position="130"/>
    </location>
</feature>
<dbReference type="RefSeq" id="WP_146699737.1">
    <property type="nucleotide sequence ID" value="NZ_QEIT01000536.1"/>
</dbReference>
<name>A0A317YLJ3_STAPS</name>
<sequence length="133" mass="14374">SVGAQFGQDALDKTVFASFIGVALIYLFMLGFYRLPGLVAIIALTTYIYLTLVAFNFISGVLTLPGLAALVLGVGMAVDANIIMYERIKDELRIGRTIKQAFSKANKSSFLTIFDSNLTTVIAAAVLFFFGES</sequence>
<evidence type="ECO:0000256" key="9">
    <source>
        <dbReference type="SAM" id="Phobius"/>
    </source>
</evidence>
<proteinExistence type="predicted"/>
<dbReference type="Pfam" id="PF02355">
    <property type="entry name" value="SecD_SecF_C"/>
    <property type="match status" value="1"/>
</dbReference>
<keyword evidence="3" id="KW-1003">Cell membrane</keyword>
<dbReference type="PANTHER" id="PTHR30081">
    <property type="entry name" value="PROTEIN-EXPORT MEMBRANE PROTEIN SEC"/>
    <property type="match status" value="1"/>
</dbReference>
<feature type="domain" description="Protein export membrane protein SecD/SecF C-terminal" evidence="10">
    <location>
        <begin position="2"/>
        <end position="132"/>
    </location>
</feature>
<evidence type="ECO:0000256" key="8">
    <source>
        <dbReference type="ARBA" id="ARBA00023136"/>
    </source>
</evidence>
<evidence type="ECO:0000256" key="5">
    <source>
        <dbReference type="ARBA" id="ARBA00022927"/>
    </source>
</evidence>
<keyword evidence="5" id="KW-0653">Protein transport</keyword>
<evidence type="ECO:0000256" key="4">
    <source>
        <dbReference type="ARBA" id="ARBA00022692"/>
    </source>
</evidence>
<evidence type="ECO:0000256" key="1">
    <source>
        <dbReference type="ARBA" id="ARBA00004651"/>
    </source>
</evidence>
<feature type="non-terminal residue" evidence="11">
    <location>
        <position position="133"/>
    </location>
</feature>
<comment type="caution">
    <text evidence="11">The sequence shown here is derived from an EMBL/GenBank/DDBJ whole genome shotgun (WGS) entry which is preliminary data.</text>
</comment>
<keyword evidence="8 9" id="KW-0472">Membrane</keyword>
<dbReference type="Gene3D" id="1.20.1640.10">
    <property type="entry name" value="Multidrug efflux transporter AcrB transmembrane domain"/>
    <property type="match status" value="1"/>
</dbReference>
<reference evidence="11 12" key="1">
    <citation type="journal article" date="2018" name="Vet. Microbiol.">
        <title>Clonal diversity and geographic distribution of methicillin-resistant Staphylococcus pseudintermedius from Australian animals: Discovery of novel sequence types.</title>
        <authorList>
            <person name="Worthing K.A."/>
            <person name="Abraham S."/>
            <person name="Coombs G.W."/>
            <person name="Pang S."/>
            <person name="Saputra S."/>
            <person name="Jordan D."/>
            <person name="Trott D.J."/>
            <person name="Norris J.M."/>
        </authorList>
    </citation>
    <scope>NUCLEOTIDE SEQUENCE [LARGE SCALE GENOMIC DNA]</scope>
    <source>
        <strain evidence="11 12">ST525 1</strain>
    </source>
</reference>
<keyword evidence="6 9" id="KW-1133">Transmembrane helix</keyword>
<dbReference type="GO" id="GO:0005886">
    <property type="term" value="C:plasma membrane"/>
    <property type="evidence" value="ECO:0007669"/>
    <property type="project" value="UniProtKB-SubCell"/>
</dbReference>